<name>A0ABC8TS18_9AQUA</name>
<dbReference type="EMBL" id="CAUOFW020005946">
    <property type="protein sequence ID" value="CAK9172282.1"/>
    <property type="molecule type" value="Genomic_DNA"/>
</dbReference>
<organism evidence="1 2">
    <name type="scientific">Ilex paraguariensis</name>
    <name type="common">yerba mate</name>
    <dbReference type="NCBI Taxonomy" id="185542"/>
    <lineage>
        <taxon>Eukaryota</taxon>
        <taxon>Viridiplantae</taxon>
        <taxon>Streptophyta</taxon>
        <taxon>Embryophyta</taxon>
        <taxon>Tracheophyta</taxon>
        <taxon>Spermatophyta</taxon>
        <taxon>Magnoliopsida</taxon>
        <taxon>eudicotyledons</taxon>
        <taxon>Gunneridae</taxon>
        <taxon>Pentapetalae</taxon>
        <taxon>asterids</taxon>
        <taxon>campanulids</taxon>
        <taxon>Aquifoliales</taxon>
        <taxon>Aquifoliaceae</taxon>
        <taxon>Ilex</taxon>
    </lineage>
</organism>
<gene>
    <name evidence="1" type="ORF">ILEXP_LOCUS41923</name>
</gene>
<keyword evidence="2" id="KW-1185">Reference proteome</keyword>
<evidence type="ECO:0000313" key="1">
    <source>
        <dbReference type="EMBL" id="CAK9172282.1"/>
    </source>
</evidence>
<dbReference type="Proteomes" id="UP001642360">
    <property type="component" value="Unassembled WGS sequence"/>
</dbReference>
<reference evidence="1 2" key="1">
    <citation type="submission" date="2024-02" db="EMBL/GenBank/DDBJ databases">
        <authorList>
            <person name="Vignale AGUSTIN F."/>
            <person name="Sosa J E."/>
            <person name="Modenutti C."/>
        </authorList>
    </citation>
    <scope>NUCLEOTIDE SEQUENCE [LARGE SCALE GENOMIC DNA]</scope>
</reference>
<sequence length="179" mass="20350">MWVRVRVKNYILRIGLRLTPQPTQVAPLQLTKLASKPKPKPTTVLFDSLEAKMDNKANDEGERDACKFFRSEDELQPMKIFENLKNFDDISFGVRSEKDYEDFRVNKGVGVEDNPGKSIMEMEKSFFDVNNIGLYTEGSDCSTNCADQASDYCKIGKDRNIDADEAICAIAIYLMQTLK</sequence>
<accession>A0ABC8TS18</accession>
<dbReference type="AlphaFoldDB" id="A0ABC8TS18"/>
<evidence type="ECO:0000313" key="2">
    <source>
        <dbReference type="Proteomes" id="UP001642360"/>
    </source>
</evidence>
<comment type="caution">
    <text evidence="1">The sequence shown here is derived from an EMBL/GenBank/DDBJ whole genome shotgun (WGS) entry which is preliminary data.</text>
</comment>
<proteinExistence type="predicted"/>
<protein>
    <submittedName>
        <fullName evidence="1">Uncharacterized protein</fullName>
    </submittedName>
</protein>